<keyword evidence="7" id="KW-0472">Membrane</keyword>
<sequence length="474" mass="49398">MSTADRPRAGADGGDDAAPARVPEPAPDQAIGAFEDEPLSEIVALRRAPVEDADLALISPYHEDPEVPEEPALGRTGTGDAHVPLPDDLVDDPADPVLDEVLVPTPRTDSATTGVGPATPAVVEPVTAPAPVRESAMTGEVPVVVPASAGATSAGDPAGAAASAEAPTPVVEESTAEPGLAAPTDIDAAGPVSEEGEELLRVAETPDVAVPVAPVRLPPSYPPVHRPEPLPVPARAGEAPTAEREPRRWGGTIGVVLVVVLISALLKTFVVQTFTIPSSSMETTLMTGDRVAVSVWDADDVQRGDIVVFKDPDHWLDVEDPTGFRGFVQDALILIHLLPEDSGHHLIKRVIGTAGDHVVSDGRGRITVNGVAVDETYVEKGELPSEVAFDVTVPDGYLWVMGDNRANSADSRYHQNDSHQGFVPVEDVVGVARDVIWPVTQWADVDDGTKVFDDVPAPTGKAPSLATPAAEDGA</sequence>
<feature type="region of interest" description="Disordered" evidence="8">
    <location>
        <begin position="56"/>
        <end position="122"/>
    </location>
</feature>
<feature type="active site" evidence="6">
    <location>
        <position position="348"/>
    </location>
</feature>
<feature type="compositionally biased region" description="Low complexity" evidence="8">
    <location>
        <begin position="148"/>
        <end position="167"/>
    </location>
</feature>
<evidence type="ECO:0000256" key="8">
    <source>
        <dbReference type="SAM" id="MobiDB-lite"/>
    </source>
</evidence>
<dbReference type="STRING" id="111015.AXF14_08695"/>
<keyword evidence="7" id="KW-0812">Transmembrane</keyword>
<dbReference type="CDD" id="cd06530">
    <property type="entry name" value="S26_SPase_I"/>
    <property type="match status" value="1"/>
</dbReference>
<feature type="region of interest" description="Disordered" evidence="8">
    <location>
        <begin position="148"/>
        <end position="197"/>
    </location>
</feature>
<evidence type="ECO:0000256" key="1">
    <source>
        <dbReference type="ARBA" id="ARBA00000677"/>
    </source>
</evidence>
<keyword evidence="5 7" id="KW-0378">Hydrolase</keyword>
<dbReference type="RefSeq" id="WP_067942554.1">
    <property type="nucleotide sequence ID" value="NZ_CP014228.1"/>
</dbReference>
<dbReference type="PANTHER" id="PTHR43390">
    <property type="entry name" value="SIGNAL PEPTIDASE I"/>
    <property type="match status" value="1"/>
</dbReference>
<feature type="transmembrane region" description="Helical" evidence="7">
    <location>
        <begin position="249"/>
        <end position="270"/>
    </location>
</feature>
<dbReference type="GO" id="GO:0006465">
    <property type="term" value="P:signal peptide processing"/>
    <property type="evidence" value="ECO:0007669"/>
    <property type="project" value="InterPro"/>
</dbReference>
<feature type="compositionally biased region" description="Acidic residues" evidence="8">
    <location>
        <begin position="88"/>
        <end position="98"/>
    </location>
</feature>
<feature type="region of interest" description="Disordered" evidence="8">
    <location>
        <begin position="1"/>
        <end position="35"/>
    </location>
</feature>
<feature type="active site" evidence="6">
    <location>
        <position position="280"/>
    </location>
</feature>
<dbReference type="InterPro" id="IPR036286">
    <property type="entry name" value="LexA/Signal_pep-like_sf"/>
</dbReference>
<name>A0A120KLA9_ACTRD</name>
<protein>
    <recommendedName>
        <fullName evidence="4 7">Signal peptidase I</fullName>
        <ecNumber evidence="4 7">3.4.21.89</ecNumber>
    </recommendedName>
</protein>
<keyword evidence="7" id="KW-1133">Transmembrane helix</keyword>
<feature type="domain" description="Peptidase S26" evidence="9">
    <location>
        <begin position="253"/>
        <end position="437"/>
    </location>
</feature>
<evidence type="ECO:0000256" key="2">
    <source>
        <dbReference type="ARBA" id="ARBA00004401"/>
    </source>
</evidence>
<evidence type="ECO:0000256" key="5">
    <source>
        <dbReference type="ARBA" id="ARBA00022801"/>
    </source>
</evidence>
<accession>A0A120KLA9</accession>
<dbReference type="GO" id="GO:0009003">
    <property type="term" value="F:signal peptidase activity"/>
    <property type="evidence" value="ECO:0007669"/>
    <property type="project" value="UniProtKB-EC"/>
</dbReference>
<reference evidence="11" key="1">
    <citation type="submission" date="2016-02" db="EMBL/GenBank/DDBJ databases">
        <authorList>
            <person name="Holder M.E."/>
            <person name="Ajami N.J."/>
            <person name="Petrosino J.F."/>
        </authorList>
    </citation>
    <scope>NUCLEOTIDE SEQUENCE [LARGE SCALE GENOMIC DNA]</scope>
    <source>
        <strain evidence="11">CCUG 36733</strain>
    </source>
</reference>
<dbReference type="Proteomes" id="UP000065220">
    <property type="component" value="Chromosome"/>
</dbReference>
<feature type="region of interest" description="Disordered" evidence="8">
    <location>
        <begin position="226"/>
        <end position="245"/>
    </location>
</feature>
<evidence type="ECO:0000256" key="3">
    <source>
        <dbReference type="ARBA" id="ARBA00009370"/>
    </source>
</evidence>
<dbReference type="PROSITE" id="PS00761">
    <property type="entry name" value="SPASE_I_3"/>
    <property type="match status" value="1"/>
</dbReference>
<evidence type="ECO:0000259" key="9">
    <source>
        <dbReference type="Pfam" id="PF10502"/>
    </source>
</evidence>
<proteinExistence type="inferred from homology"/>
<dbReference type="InterPro" id="IPR019758">
    <property type="entry name" value="Pept_S26A_signal_pept_1_CS"/>
</dbReference>
<comment type="similarity">
    <text evidence="3 7">Belongs to the peptidase S26 family.</text>
</comment>
<evidence type="ECO:0000313" key="11">
    <source>
        <dbReference type="Proteomes" id="UP000065220"/>
    </source>
</evidence>
<dbReference type="EC" id="3.4.21.89" evidence="4 7"/>
<comment type="subcellular location">
    <subcellularLocation>
        <location evidence="2">Cell membrane</location>
        <topology evidence="2">Single-pass type II membrane protein</topology>
    </subcellularLocation>
    <subcellularLocation>
        <location evidence="7">Membrane</location>
        <topology evidence="7">Single-pass type II membrane protein</topology>
    </subcellularLocation>
</comment>
<comment type="catalytic activity">
    <reaction evidence="1 7">
        <text>Cleavage of hydrophobic, N-terminal signal or leader sequences from secreted and periplasmic proteins.</text>
        <dbReference type="EC" id="3.4.21.89"/>
    </reaction>
</comment>
<dbReference type="EMBL" id="CP014228">
    <property type="protein sequence ID" value="AMD87649.1"/>
    <property type="molecule type" value="Genomic_DNA"/>
</dbReference>
<organism evidence="10 11">
    <name type="scientific">Actinomyces radicidentis</name>
    <dbReference type="NCBI Taxonomy" id="111015"/>
    <lineage>
        <taxon>Bacteria</taxon>
        <taxon>Bacillati</taxon>
        <taxon>Actinomycetota</taxon>
        <taxon>Actinomycetes</taxon>
        <taxon>Actinomycetales</taxon>
        <taxon>Actinomycetaceae</taxon>
        <taxon>Actinomyces</taxon>
    </lineage>
</organism>
<evidence type="ECO:0000256" key="6">
    <source>
        <dbReference type="PIRSR" id="PIRSR600223-1"/>
    </source>
</evidence>
<dbReference type="PRINTS" id="PR00727">
    <property type="entry name" value="LEADERPTASE"/>
</dbReference>
<dbReference type="InterPro" id="IPR019533">
    <property type="entry name" value="Peptidase_S26"/>
</dbReference>
<dbReference type="SUPFAM" id="SSF51306">
    <property type="entry name" value="LexA/Signal peptidase"/>
    <property type="match status" value="1"/>
</dbReference>
<evidence type="ECO:0000313" key="10">
    <source>
        <dbReference type="EMBL" id="AMD87649.1"/>
    </source>
</evidence>
<gene>
    <name evidence="10" type="ORF">AXF14_08695</name>
</gene>
<dbReference type="GO" id="GO:0004252">
    <property type="term" value="F:serine-type endopeptidase activity"/>
    <property type="evidence" value="ECO:0007669"/>
    <property type="project" value="InterPro"/>
</dbReference>
<dbReference type="GO" id="GO:0005886">
    <property type="term" value="C:plasma membrane"/>
    <property type="evidence" value="ECO:0007669"/>
    <property type="project" value="UniProtKB-SubCell"/>
</dbReference>
<dbReference type="Pfam" id="PF10502">
    <property type="entry name" value="Peptidase_S26"/>
    <property type="match status" value="1"/>
</dbReference>
<keyword evidence="11" id="KW-1185">Reference proteome</keyword>
<dbReference type="NCBIfam" id="TIGR02227">
    <property type="entry name" value="sigpep_I_bact"/>
    <property type="match status" value="1"/>
</dbReference>
<dbReference type="AlphaFoldDB" id="A0A120KLA9"/>
<dbReference type="KEGG" id="ard:AXF14_08695"/>
<evidence type="ECO:0000256" key="7">
    <source>
        <dbReference type="RuleBase" id="RU362042"/>
    </source>
</evidence>
<feature type="region of interest" description="Disordered" evidence="8">
    <location>
        <begin position="455"/>
        <end position="474"/>
    </location>
</feature>
<dbReference type="InterPro" id="IPR000223">
    <property type="entry name" value="Pept_S26A_signal_pept_1"/>
</dbReference>
<evidence type="ECO:0000256" key="4">
    <source>
        <dbReference type="ARBA" id="ARBA00013208"/>
    </source>
</evidence>
<keyword evidence="7" id="KW-0645">Protease</keyword>
<dbReference type="PANTHER" id="PTHR43390:SF1">
    <property type="entry name" value="CHLOROPLAST PROCESSING PEPTIDASE"/>
    <property type="match status" value="1"/>
</dbReference>
<dbReference type="Gene3D" id="2.10.109.10">
    <property type="entry name" value="Umud Fragment, subunit A"/>
    <property type="match status" value="1"/>
</dbReference>